<accession>A0AAU8ZPE1</accession>
<dbReference type="RefSeq" id="WP_108656764.1">
    <property type="nucleotide sequence ID" value="NZ_CP028956.1"/>
</dbReference>
<sequence>MKNIIVTVMLLSCISSATVYARDKDSSCSAYVKSIQLNYGNYRFHIVDATGFNIKKSNDWSFTAKDKDIAQVLNLAYMLKHPVCIYFDYYKDSWEITNVELKN</sequence>
<name>A0AAU8ZPE1_MORMO</name>
<protein>
    <submittedName>
        <fullName evidence="2">Uncharacterized protein</fullName>
    </submittedName>
</protein>
<reference evidence="2 3" key="1">
    <citation type="submission" date="2018-04" db="EMBL/GenBank/DDBJ databases">
        <title>Whole genome sequencing of Morganella morganii AR_0133.</title>
        <authorList>
            <person name="Conlan S."/>
            <person name="Thomas P.J."/>
            <person name="Mullikin J."/>
            <person name="Frank K.M."/>
            <person name="Segre J.A."/>
        </authorList>
    </citation>
    <scope>NUCLEOTIDE SEQUENCE [LARGE SCALE GENOMIC DNA]</scope>
    <source>
        <strain evidence="2 3">AR_0133</strain>
    </source>
</reference>
<dbReference type="Proteomes" id="UP000244682">
    <property type="component" value="Chromosome"/>
</dbReference>
<organism evidence="2 3">
    <name type="scientific">Morganella morganii</name>
    <name type="common">Proteus morganii</name>
    <dbReference type="NCBI Taxonomy" id="582"/>
    <lineage>
        <taxon>Bacteria</taxon>
        <taxon>Pseudomonadati</taxon>
        <taxon>Pseudomonadota</taxon>
        <taxon>Gammaproteobacteria</taxon>
        <taxon>Enterobacterales</taxon>
        <taxon>Morganellaceae</taxon>
        <taxon>Morganella</taxon>
    </lineage>
</organism>
<evidence type="ECO:0000313" key="2">
    <source>
        <dbReference type="EMBL" id="AWC94720.1"/>
    </source>
</evidence>
<evidence type="ECO:0000256" key="1">
    <source>
        <dbReference type="SAM" id="SignalP"/>
    </source>
</evidence>
<proteinExistence type="predicted"/>
<feature type="chain" id="PRO_5043314058" evidence="1">
    <location>
        <begin position="22"/>
        <end position="103"/>
    </location>
</feature>
<evidence type="ECO:0000313" key="3">
    <source>
        <dbReference type="Proteomes" id="UP000244682"/>
    </source>
</evidence>
<dbReference type="AlphaFoldDB" id="A0AAU8ZPE1"/>
<dbReference type="EMBL" id="CP028956">
    <property type="protein sequence ID" value="AWC94720.1"/>
    <property type="molecule type" value="Genomic_DNA"/>
</dbReference>
<feature type="signal peptide" evidence="1">
    <location>
        <begin position="1"/>
        <end position="21"/>
    </location>
</feature>
<gene>
    <name evidence="2" type="ORF">AM380_14280</name>
</gene>
<keyword evidence="1" id="KW-0732">Signal</keyword>